<reference evidence="3" key="1">
    <citation type="journal article" date="2019" name="Int. J. Syst. Evol. Microbiol.">
        <title>The Global Catalogue of Microorganisms (GCM) 10K type strain sequencing project: providing services to taxonomists for standard genome sequencing and annotation.</title>
        <authorList>
            <consortium name="The Broad Institute Genomics Platform"/>
            <consortium name="The Broad Institute Genome Sequencing Center for Infectious Disease"/>
            <person name="Wu L."/>
            <person name="Ma J."/>
        </authorList>
    </citation>
    <scope>NUCLEOTIDE SEQUENCE [LARGE SCALE GENOMIC DNA]</scope>
    <source>
        <strain evidence="3">JCM 17939</strain>
    </source>
</reference>
<evidence type="ECO:0000256" key="1">
    <source>
        <dbReference type="SAM" id="Phobius"/>
    </source>
</evidence>
<name>A0ABP8UEH5_9ACTN</name>
<keyword evidence="3" id="KW-1185">Reference proteome</keyword>
<keyword evidence="1" id="KW-1133">Transmembrane helix</keyword>
<comment type="caution">
    <text evidence="2">The sequence shown here is derived from an EMBL/GenBank/DDBJ whole genome shotgun (WGS) entry which is preliminary data.</text>
</comment>
<evidence type="ECO:0000313" key="2">
    <source>
        <dbReference type="EMBL" id="GAA4629263.1"/>
    </source>
</evidence>
<protein>
    <submittedName>
        <fullName evidence="2">Uncharacterized protein</fullName>
    </submittedName>
</protein>
<proteinExistence type="predicted"/>
<keyword evidence="1" id="KW-0812">Transmembrane</keyword>
<feature type="transmembrane region" description="Helical" evidence="1">
    <location>
        <begin position="20"/>
        <end position="36"/>
    </location>
</feature>
<accession>A0ABP8UEH5</accession>
<dbReference type="EMBL" id="BAABHK010000007">
    <property type="protein sequence ID" value="GAA4629263.1"/>
    <property type="molecule type" value="Genomic_DNA"/>
</dbReference>
<gene>
    <name evidence="2" type="ORF">GCM10023196_049240</name>
</gene>
<dbReference type="Proteomes" id="UP001501442">
    <property type="component" value="Unassembled WGS sequence"/>
</dbReference>
<keyword evidence="1" id="KW-0472">Membrane</keyword>
<evidence type="ECO:0000313" key="3">
    <source>
        <dbReference type="Proteomes" id="UP001501442"/>
    </source>
</evidence>
<sequence>MRWGRYGALSVPAVYAGAPWWALLMVGLGGLGAYGLREVLRYRLARQALDKVNKDDVPKVLSIATGGAASEDEAEAVPDEGPLALLRRILGKRSD</sequence>
<organism evidence="2 3">
    <name type="scientific">Actinoallomurus vinaceus</name>
    <dbReference type="NCBI Taxonomy" id="1080074"/>
    <lineage>
        <taxon>Bacteria</taxon>
        <taxon>Bacillati</taxon>
        <taxon>Actinomycetota</taxon>
        <taxon>Actinomycetes</taxon>
        <taxon>Streptosporangiales</taxon>
        <taxon>Thermomonosporaceae</taxon>
        <taxon>Actinoallomurus</taxon>
    </lineage>
</organism>